<dbReference type="InterPro" id="IPR001680">
    <property type="entry name" value="WD40_rpt"/>
</dbReference>
<keyword evidence="4" id="KW-0547">Nucleotide-binding</keyword>
<dbReference type="PROSITE" id="PS50294">
    <property type="entry name" value="WD_REPEATS_REGION"/>
    <property type="match status" value="1"/>
</dbReference>
<protein>
    <recommendedName>
        <fullName evidence="5">Protein kinase domain-containing protein</fullName>
    </recommendedName>
</protein>
<dbReference type="Pfam" id="PF00400">
    <property type="entry name" value="WD40"/>
    <property type="match status" value="1"/>
</dbReference>
<dbReference type="Gene3D" id="1.10.510.10">
    <property type="entry name" value="Transferase(Phosphotransferase) domain 1"/>
    <property type="match status" value="1"/>
</dbReference>
<dbReference type="InterPro" id="IPR015943">
    <property type="entry name" value="WD40/YVTN_repeat-like_dom_sf"/>
</dbReference>
<sequence>MDGAAQTRESSLKFMTRALACMADGQGFATASVEGRIAVEYFDPSQEAQDKKYAFKCHRRTINDVDHVWPVNALAFHPIYNTFASAGSDGTVSIWDHKLKKRLRLYNQYHSAVPSIDFSCDGTKLAVGVSYNWDDGEEGSRSAERPSVFIRTVGDEVKTSYIQAEGLDRELGTLWPAFIIETLWRCSVSDDFLKTVLKIKNSVKIGYMLLSNTPVMRVSVKKSSNCVSRRRYAVSALAYMDLPIVETFGDVIQDALAAPPKADMLPGAHGPEALLHEKLAALPPDHPFRVAFASLSSDVRVGQALQKLQDNINNSRGQADRDVSDTGSLRLLLQSATQFNSLPDSYYLHGVVLVSKKVVGSGAFGDVYRGKWGEKDVALKVLRVLDFQSGYATLLREIIIWRQLSHPNIQPFLGVDSQLFPSRLAVASKWEGNGSVKIAMRTFQAHVLDTLRPAWIIDTAQGLKYLHDNYIVHGDLRGDNILITEDRHARLTDFGLTSLADSTTRTMGTRSGKAPFAWAAPELSEDLKHPNFACDVYSFAYIQWGQALCRLE</sequence>
<dbReference type="InterPro" id="IPR011009">
    <property type="entry name" value="Kinase-like_dom_sf"/>
</dbReference>
<dbReference type="InterPro" id="IPR000719">
    <property type="entry name" value="Prot_kinase_dom"/>
</dbReference>
<dbReference type="Proteomes" id="UP000308730">
    <property type="component" value="Unassembled WGS sequence"/>
</dbReference>
<gene>
    <name evidence="6" type="ORF">EUX98_g5114</name>
</gene>
<dbReference type="Gene3D" id="2.130.10.10">
    <property type="entry name" value="YVTN repeat-like/Quinoprotein amine dehydrogenase"/>
    <property type="match status" value="1"/>
</dbReference>
<dbReference type="SUPFAM" id="SSF56112">
    <property type="entry name" value="Protein kinase-like (PK-like)"/>
    <property type="match status" value="1"/>
</dbReference>
<reference evidence="6 7" key="1">
    <citation type="submission" date="2019-02" db="EMBL/GenBank/DDBJ databases">
        <title>Genome sequencing of the rare red list fungi Antrodiella citrinella (Flaviporus citrinellus).</title>
        <authorList>
            <person name="Buettner E."/>
            <person name="Kellner H."/>
        </authorList>
    </citation>
    <scope>NUCLEOTIDE SEQUENCE [LARGE SCALE GENOMIC DNA]</scope>
    <source>
        <strain evidence="6 7">DSM 108506</strain>
    </source>
</reference>
<dbReference type="PROSITE" id="PS50011">
    <property type="entry name" value="PROTEIN_KINASE_DOM"/>
    <property type="match status" value="1"/>
</dbReference>
<evidence type="ECO:0000256" key="1">
    <source>
        <dbReference type="ARBA" id="ARBA00022574"/>
    </source>
</evidence>
<feature type="repeat" description="WD" evidence="3">
    <location>
        <begin position="64"/>
        <end position="96"/>
    </location>
</feature>
<dbReference type="SUPFAM" id="SSF50978">
    <property type="entry name" value="WD40 repeat-like"/>
    <property type="match status" value="1"/>
</dbReference>
<keyword evidence="4" id="KW-0067">ATP-binding</keyword>
<feature type="domain" description="Protein kinase" evidence="5">
    <location>
        <begin position="353"/>
        <end position="552"/>
    </location>
</feature>
<dbReference type="GO" id="GO:0005524">
    <property type="term" value="F:ATP binding"/>
    <property type="evidence" value="ECO:0007669"/>
    <property type="project" value="UniProtKB-UniRule"/>
</dbReference>
<keyword evidence="1 3" id="KW-0853">WD repeat</keyword>
<dbReference type="SMART" id="SM00320">
    <property type="entry name" value="WD40"/>
    <property type="match status" value="1"/>
</dbReference>
<dbReference type="Pfam" id="PF07714">
    <property type="entry name" value="PK_Tyr_Ser-Thr"/>
    <property type="match status" value="1"/>
</dbReference>
<dbReference type="PROSITE" id="PS50082">
    <property type="entry name" value="WD_REPEATS_2"/>
    <property type="match status" value="1"/>
</dbReference>
<dbReference type="InterPro" id="IPR008266">
    <property type="entry name" value="Tyr_kinase_AS"/>
</dbReference>
<feature type="binding site" evidence="4">
    <location>
        <position position="380"/>
    </location>
    <ligand>
        <name>ATP</name>
        <dbReference type="ChEBI" id="CHEBI:30616"/>
    </ligand>
</feature>
<evidence type="ECO:0000256" key="2">
    <source>
        <dbReference type="ARBA" id="ARBA00022737"/>
    </source>
</evidence>
<evidence type="ECO:0000256" key="4">
    <source>
        <dbReference type="PROSITE-ProRule" id="PRU10141"/>
    </source>
</evidence>
<evidence type="ECO:0000256" key="3">
    <source>
        <dbReference type="PROSITE-ProRule" id="PRU00221"/>
    </source>
</evidence>
<dbReference type="InterPro" id="IPR001245">
    <property type="entry name" value="Ser-Thr/Tyr_kinase_cat_dom"/>
</dbReference>
<dbReference type="OrthoDB" id="10262475at2759"/>
<dbReference type="PROSITE" id="PS00107">
    <property type="entry name" value="PROTEIN_KINASE_ATP"/>
    <property type="match status" value="1"/>
</dbReference>
<dbReference type="PANTHER" id="PTHR10971">
    <property type="entry name" value="MRNA EXPORT FACTOR AND BUB3"/>
    <property type="match status" value="1"/>
</dbReference>
<name>A0A4S4MUU5_9APHY</name>
<keyword evidence="2" id="KW-0677">Repeat</keyword>
<dbReference type="SMART" id="SM00220">
    <property type="entry name" value="S_TKc"/>
    <property type="match status" value="1"/>
</dbReference>
<evidence type="ECO:0000313" key="6">
    <source>
        <dbReference type="EMBL" id="THH29078.1"/>
    </source>
</evidence>
<evidence type="ECO:0000259" key="5">
    <source>
        <dbReference type="PROSITE" id="PS50011"/>
    </source>
</evidence>
<dbReference type="AlphaFoldDB" id="A0A4S4MUU5"/>
<dbReference type="InterPro" id="IPR036322">
    <property type="entry name" value="WD40_repeat_dom_sf"/>
</dbReference>
<organism evidence="6 7">
    <name type="scientific">Antrodiella citrinella</name>
    <dbReference type="NCBI Taxonomy" id="2447956"/>
    <lineage>
        <taxon>Eukaryota</taxon>
        <taxon>Fungi</taxon>
        <taxon>Dikarya</taxon>
        <taxon>Basidiomycota</taxon>
        <taxon>Agaricomycotina</taxon>
        <taxon>Agaricomycetes</taxon>
        <taxon>Polyporales</taxon>
        <taxon>Steccherinaceae</taxon>
        <taxon>Antrodiella</taxon>
    </lineage>
</organism>
<dbReference type="PROSITE" id="PS00109">
    <property type="entry name" value="PROTEIN_KINASE_TYR"/>
    <property type="match status" value="1"/>
</dbReference>
<dbReference type="EMBL" id="SGPM01000141">
    <property type="protein sequence ID" value="THH29078.1"/>
    <property type="molecule type" value="Genomic_DNA"/>
</dbReference>
<evidence type="ECO:0000313" key="7">
    <source>
        <dbReference type="Proteomes" id="UP000308730"/>
    </source>
</evidence>
<proteinExistence type="predicted"/>
<dbReference type="GO" id="GO:0004672">
    <property type="term" value="F:protein kinase activity"/>
    <property type="evidence" value="ECO:0007669"/>
    <property type="project" value="InterPro"/>
</dbReference>
<comment type="caution">
    <text evidence="6">The sequence shown here is derived from an EMBL/GenBank/DDBJ whole genome shotgun (WGS) entry which is preliminary data.</text>
</comment>
<dbReference type="InterPro" id="IPR017441">
    <property type="entry name" value="Protein_kinase_ATP_BS"/>
</dbReference>
<keyword evidence="7" id="KW-1185">Reference proteome</keyword>
<accession>A0A4S4MUU5</accession>